<dbReference type="PANTHER" id="PTHR11485">
    <property type="entry name" value="TRANSFERRIN"/>
    <property type="match status" value="1"/>
</dbReference>
<sequence length="179" mass="19921">MNSLNKLNLCPLPTLRWCTIDQWEMEKCQKMANAFGAKGIQPDLKCIQSQSTTDCMRLIHSGYVDMVSVDAGDLYTAGKFYDLVPIVAETYGIGPFYYAVAIAKKADPRILISNWKFARTCHSGVGKATGWIIPLNVILDTVQVRVLGGHLIHSFSKSFAQVIATHFVSCLWKFSLKSN</sequence>
<dbReference type="PANTHER" id="PTHR11485:SF29">
    <property type="entry name" value="TRANSFERRIN 2"/>
    <property type="match status" value="1"/>
</dbReference>
<accession>A0A3S5BRU8</accession>
<dbReference type="SMART" id="SM00094">
    <property type="entry name" value="TR_FER"/>
    <property type="match status" value="1"/>
</dbReference>
<dbReference type="GO" id="GO:0005615">
    <property type="term" value="C:extracellular space"/>
    <property type="evidence" value="ECO:0007669"/>
    <property type="project" value="TreeGrafter"/>
</dbReference>
<dbReference type="PROSITE" id="PS51408">
    <property type="entry name" value="TRANSFERRIN_LIKE_4"/>
    <property type="match status" value="1"/>
</dbReference>
<evidence type="ECO:0000259" key="1">
    <source>
        <dbReference type="PROSITE" id="PS51408"/>
    </source>
</evidence>
<proteinExistence type="predicted"/>
<evidence type="ECO:0000313" key="2">
    <source>
        <dbReference type="EMBL" id="VEL36795.1"/>
    </source>
</evidence>
<protein>
    <recommendedName>
        <fullName evidence="1">Transferrin-like domain-containing protein</fullName>
    </recommendedName>
</protein>
<dbReference type="OrthoDB" id="9981115at2759"/>
<comment type="caution">
    <text evidence="2">The sequence shown here is derived from an EMBL/GenBank/DDBJ whole genome shotgun (WGS) entry which is preliminary data.</text>
</comment>
<gene>
    <name evidence="2" type="ORF">PXEA_LOCUS30235</name>
</gene>
<feature type="domain" description="Transferrin-like" evidence="1">
    <location>
        <begin position="15"/>
        <end position="179"/>
    </location>
</feature>
<reference evidence="2" key="1">
    <citation type="submission" date="2018-11" db="EMBL/GenBank/DDBJ databases">
        <authorList>
            <consortium name="Pathogen Informatics"/>
        </authorList>
    </citation>
    <scope>NUCLEOTIDE SEQUENCE</scope>
</reference>
<dbReference type="AlphaFoldDB" id="A0A3S5BRU8"/>
<dbReference type="GO" id="GO:0005769">
    <property type="term" value="C:early endosome"/>
    <property type="evidence" value="ECO:0007669"/>
    <property type="project" value="TreeGrafter"/>
</dbReference>
<dbReference type="GO" id="GO:0005886">
    <property type="term" value="C:plasma membrane"/>
    <property type="evidence" value="ECO:0007669"/>
    <property type="project" value="TreeGrafter"/>
</dbReference>
<dbReference type="InterPro" id="IPR001156">
    <property type="entry name" value="Transferrin-like_dom"/>
</dbReference>
<dbReference type="GO" id="GO:0055037">
    <property type="term" value="C:recycling endosome"/>
    <property type="evidence" value="ECO:0007669"/>
    <property type="project" value="TreeGrafter"/>
</dbReference>
<name>A0A3S5BRU8_9PLAT</name>
<dbReference type="SUPFAM" id="SSF53850">
    <property type="entry name" value="Periplasmic binding protein-like II"/>
    <property type="match status" value="1"/>
</dbReference>
<dbReference type="Proteomes" id="UP000784294">
    <property type="component" value="Unassembled WGS sequence"/>
</dbReference>
<dbReference type="GO" id="GO:0006826">
    <property type="term" value="P:iron ion transport"/>
    <property type="evidence" value="ECO:0007669"/>
    <property type="project" value="TreeGrafter"/>
</dbReference>
<dbReference type="EMBL" id="CAAALY010253202">
    <property type="protein sequence ID" value="VEL36795.1"/>
    <property type="molecule type" value="Genomic_DNA"/>
</dbReference>
<organism evidence="2 3">
    <name type="scientific">Protopolystoma xenopodis</name>
    <dbReference type="NCBI Taxonomy" id="117903"/>
    <lineage>
        <taxon>Eukaryota</taxon>
        <taxon>Metazoa</taxon>
        <taxon>Spiralia</taxon>
        <taxon>Lophotrochozoa</taxon>
        <taxon>Platyhelminthes</taxon>
        <taxon>Monogenea</taxon>
        <taxon>Polyopisthocotylea</taxon>
        <taxon>Polystomatidea</taxon>
        <taxon>Polystomatidae</taxon>
        <taxon>Protopolystoma</taxon>
    </lineage>
</organism>
<dbReference type="Gene3D" id="3.40.190.10">
    <property type="entry name" value="Periplasmic binding protein-like II"/>
    <property type="match status" value="1"/>
</dbReference>
<keyword evidence="3" id="KW-1185">Reference proteome</keyword>
<dbReference type="PRINTS" id="PR00422">
    <property type="entry name" value="TRANSFERRIN"/>
</dbReference>
<evidence type="ECO:0000313" key="3">
    <source>
        <dbReference type="Proteomes" id="UP000784294"/>
    </source>
</evidence>
<dbReference type="CDD" id="cd13529">
    <property type="entry name" value="PBP2_transferrin"/>
    <property type="match status" value="1"/>
</dbReference>
<dbReference type="Pfam" id="PF00405">
    <property type="entry name" value="Transferrin"/>
    <property type="match status" value="1"/>
</dbReference>